<dbReference type="PANTHER" id="PTHR43228:SF12">
    <property type="entry name" value="TWO-COMPONENT RESPONSE REGULATOR 24"/>
    <property type="match status" value="1"/>
</dbReference>
<evidence type="ECO:0000313" key="5">
    <source>
        <dbReference type="EnsemblPlants" id="AET03172"/>
    </source>
</evidence>
<dbReference type="OrthoDB" id="21225at2759"/>
<dbReference type="SMART" id="SM00448">
    <property type="entry name" value="REC"/>
    <property type="match status" value="1"/>
</dbReference>
<evidence type="ECO:0000256" key="1">
    <source>
        <dbReference type="PROSITE-ProRule" id="PRU00169"/>
    </source>
</evidence>
<evidence type="ECO:0000259" key="2">
    <source>
        <dbReference type="PROSITE" id="PS50110"/>
    </source>
</evidence>
<dbReference type="Gramene" id="rna47623">
    <property type="protein sequence ID" value="RHN41315.1"/>
    <property type="gene ID" value="gene47623"/>
</dbReference>
<evidence type="ECO:0000313" key="4">
    <source>
        <dbReference type="EMBL" id="RHN41315.1"/>
    </source>
</evidence>
<gene>
    <name evidence="5" type="primary">11425229</name>
    <name evidence="3" type="ordered locus">MTR_8g063580</name>
    <name evidence="4" type="ORF">MtrunA17_Chr8g0364781</name>
</gene>
<dbReference type="CDD" id="cd17546">
    <property type="entry name" value="REC_hyHK_CKI1_RcsC-like"/>
    <property type="match status" value="1"/>
</dbReference>
<dbReference type="InterPro" id="IPR052048">
    <property type="entry name" value="ST_Response_Regulator"/>
</dbReference>
<dbReference type="PaxDb" id="3880-AET03172"/>
<dbReference type="HOGENOM" id="CLU_000445_69_12_1"/>
<reference evidence="5" key="3">
    <citation type="submission" date="2015-04" db="UniProtKB">
        <authorList>
            <consortium name="EnsemblPlants"/>
        </authorList>
    </citation>
    <scope>IDENTIFICATION</scope>
    <source>
        <strain evidence="5">cv. Jemalong A17</strain>
    </source>
</reference>
<dbReference type="EnsemblPlants" id="AET03172">
    <property type="protein sequence ID" value="AET03172"/>
    <property type="gene ID" value="MTR_8g063580"/>
</dbReference>
<dbReference type="Gene3D" id="3.40.50.2300">
    <property type="match status" value="1"/>
</dbReference>
<feature type="domain" description="Response regulatory" evidence="2">
    <location>
        <begin position="13"/>
        <end position="130"/>
    </location>
</feature>
<dbReference type="InterPro" id="IPR001789">
    <property type="entry name" value="Sig_transdc_resp-reg_receiver"/>
</dbReference>
<keyword evidence="4" id="KW-0418">Kinase</keyword>
<dbReference type="OMA" id="RCTETEI"/>
<evidence type="ECO:0000313" key="3">
    <source>
        <dbReference type="EMBL" id="AET03172.1"/>
    </source>
</evidence>
<dbReference type="KEGG" id="mtr:11425229"/>
<evidence type="ECO:0000313" key="7">
    <source>
        <dbReference type="Proteomes" id="UP000265566"/>
    </source>
</evidence>
<dbReference type="PROSITE" id="PS50110">
    <property type="entry name" value="RESPONSE_REGULATORY"/>
    <property type="match status" value="1"/>
</dbReference>
<feature type="modified residue" description="4-aspartylphosphate" evidence="1">
    <location>
        <position position="63"/>
    </location>
</feature>
<dbReference type="Proteomes" id="UP000002051">
    <property type="component" value="Chromosome 8"/>
</dbReference>
<dbReference type="STRING" id="3880.G7LG58"/>
<dbReference type="PANTHER" id="PTHR43228">
    <property type="entry name" value="TWO-COMPONENT RESPONSE REGULATOR"/>
    <property type="match status" value="1"/>
</dbReference>
<dbReference type="Proteomes" id="UP000265566">
    <property type="component" value="Chromosome 8"/>
</dbReference>
<name>G7LG58_MEDTR</name>
<sequence length="144" mass="16116">MASPSQNFASKLTALVVDDDAMTRRIHQMTLSNLGVNNTCVKNGKEAVEIHQYGKKFDLILMDKDMPEMNGTEATKQLRLMGISSTIVGVSSHSMEEKEIVVKFMEAGLDEYLEKPLDKAKLNSILHAVEKIKEKENSIPHKIE</sequence>
<dbReference type="EC" id="2.7.13.3" evidence="4"/>
<proteinExistence type="predicted"/>
<keyword evidence="1" id="KW-0597">Phosphoprotein</keyword>
<evidence type="ECO:0000313" key="6">
    <source>
        <dbReference type="Proteomes" id="UP000002051"/>
    </source>
</evidence>
<reference evidence="3 6" key="1">
    <citation type="journal article" date="2011" name="Nature">
        <title>The Medicago genome provides insight into the evolution of rhizobial symbioses.</title>
        <authorList>
            <person name="Young N.D."/>
            <person name="Debelle F."/>
            <person name="Oldroyd G.E."/>
            <person name="Geurts R."/>
            <person name="Cannon S.B."/>
            <person name="Udvardi M.K."/>
            <person name="Benedito V.A."/>
            <person name="Mayer K.F."/>
            <person name="Gouzy J."/>
            <person name="Schoof H."/>
            <person name="Van de Peer Y."/>
            <person name="Proost S."/>
            <person name="Cook D.R."/>
            <person name="Meyers B.C."/>
            <person name="Spannagl M."/>
            <person name="Cheung F."/>
            <person name="De Mita S."/>
            <person name="Krishnakumar V."/>
            <person name="Gundlach H."/>
            <person name="Zhou S."/>
            <person name="Mudge J."/>
            <person name="Bharti A.K."/>
            <person name="Murray J.D."/>
            <person name="Naoumkina M.A."/>
            <person name="Rosen B."/>
            <person name="Silverstein K.A."/>
            <person name="Tang H."/>
            <person name="Rombauts S."/>
            <person name="Zhao P.X."/>
            <person name="Zhou P."/>
            <person name="Barbe V."/>
            <person name="Bardou P."/>
            <person name="Bechner M."/>
            <person name="Bellec A."/>
            <person name="Berger A."/>
            <person name="Berges H."/>
            <person name="Bidwell S."/>
            <person name="Bisseling T."/>
            <person name="Choisne N."/>
            <person name="Couloux A."/>
            <person name="Denny R."/>
            <person name="Deshpande S."/>
            <person name="Dai X."/>
            <person name="Doyle J.J."/>
            <person name="Dudez A.M."/>
            <person name="Farmer A.D."/>
            <person name="Fouteau S."/>
            <person name="Franken C."/>
            <person name="Gibelin C."/>
            <person name="Gish J."/>
            <person name="Goldstein S."/>
            <person name="Gonzalez A.J."/>
            <person name="Green P.J."/>
            <person name="Hallab A."/>
            <person name="Hartog M."/>
            <person name="Hua A."/>
            <person name="Humphray S.J."/>
            <person name="Jeong D.H."/>
            <person name="Jing Y."/>
            <person name="Jocker A."/>
            <person name="Kenton S.M."/>
            <person name="Kim D.J."/>
            <person name="Klee K."/>
            <person name="Lai H."/>
            <person name="Lang C."/>
            <person name="Lin S."/>
            <person name="Macmil S.L."/>
            <person name="Magdelenat G."/>
            <person name="Matthews L."/>
            <person name="McCorrison J."/>
            <person name="Monaghan E.L."/>
            <person name="Mun J.H."/>
            <person name="Najar F.Z."/>
            <person name="Nicholson C."/>
            <person name="Noirot C."/>
            <person name="O'Bleness M."/>
            <person name="Paule C.R."/>
            <person name="Poulain J."/>
            <person name="Prion F."/>
            <person name="Qin B."/>
            <person name="Qu C."/>
            <person name="Retzel E.F."/>
            <person name="Riddle C."/>
            <person name="Sallet E."/>
            <person name="Samain S."/>
            <person name="Samson N."/>
            <person name="Sanders I."/>
            <person name="Saurat O."/>
            <person name="Scarpelli C."/>
            <person name="Schiex T."/>
            <person name="Segurens B."/>
            <person name="Severin A.J."/>
            <person name="Sherrier D.J."/>
            <person name="Shi R."/>
            <person name="Sims S."/>
            <person name="Singer S.R."/>
            <person name="Sinharoy S."/>
            <person name="Sterck L."/>
            <person name="Viollet A."/>
            <person name="Wang B.B."/>
            <person name="Wang K."/>
            <person name="Wang M."/>
            <person name="Wang X."/>
            <person name="Warfsmann J."/>
            <person name="Weissenbach J."/>
            <person name="White D.D."/>
            <person name="White J.D."/>
            <person name="Wiley G.B."/>
            <person name="Wincker P."/>
            <person name="Xing Y."/>
            <person name="Yang L."/>
            <person name="Yao Z."/>
            <person name="Ying F."/>
            <person name="Zhai J."/>
            <person name="Zhou L."/>
            <person name="Zuber A."/>
            <person name="Denarie J."/>
            <person name="Dixon R.A."/>
            <person name="May G.D."/>
            <person name="Schwartz D.C."/>
            <person name="Rogers J."/>
            <person name="Quetier F."/>
            <person name="Town C.D."/>
            <person name="Roe B.A."/>
        </authorList>
    </citation>
    <scope>NUCLEOTIDE SEQUENCE [LARGE SCALE GENOMIC DNA]</scope>
    <source>
        <strain evidence="3">A17</strain>
        <strain evidence="5 6">cv. Jemalong A17</strain>
    </source>
</reference>
<dbReference type="AlphaFoldDB" id="G7LG58"/>
<reference evidence="3 6" key="2">
    <citation type="journal article" date="2014" name="BMC Genomics">
        <title>An improved genome release (version Mt4.0) for the model legume Medicago truncatula.</title>
        <authorList>
            <person name="Tang H."/>
            <person name="Krishnakumar V."/>
            <person name="Bidwell S."/>
            <person name="Rosen B."/>
            <person name="Chan A."/>
            <person name="Zhou S."/>
            <person name="Gentzbittel L."/>
            <person name="Childs K.L."/>
            <person name="Yandell M."/>
            <person name="Gundlach H."/>
            <person name="Mayer K.F."/>
            <person name="Schwartz D.C."/>
            <person name="Town C.D."/>
        </authorList>
    </citation>
    <scope>GENOME REANNOTATION</scope>
    <source>
        <strain evidence="5 6">cv. Jemalong A17</strain>
    </source>
</reference>
<dbReference type="EMBL" id="CM001224">
    <property type="protein sequence ID" value="AET03172.1"/>
    <property type="molecule type" value="Genomic_DNA"/>
</dbReference>
<accession>G7LG58</accession>
<keyword evidence="4" id="KW-0808">Transferase</keyword>
<protein>
    <submittedName>
        <fullName evidence="4">Putative histidine kinase response regulator and transcription factor RR-A-type family</fullName>
        <ecNumber evidence="4">2.7.13.3</ecNumber>
    </submittedName>
    <submittedName>
        <fullName evidence="3">Response regulator receiver domain protein</fullName>
    </submittedName>
</protein>
<dbReference type="Pfam" id="PF00072">
    <property type="entry name" value="Response_reg"/>
    <property type="match status" value="1"/>
</dbReference>
<dbReference type="GO" id="GO:0004673">
    <property type="term" value="F:protein histidine kinase activity"/>
    <property type="evidence" value="ECO:0007669"/>
    <property type="project" value="UniProtKB-EC"/>
</dbReference>
<reference evidence="4" key="5">
    <citation type="journal article" date="2018" name="Nat. Plants">
        <title>Whole-genome landscape of Medicago truncatula symbiotic genes.</title>
        <authorList>
            <person name="Pecrix Y."/>
            <person name="Gamas P."/>
            <person name="Carrere S."/>
        </authorList>
    </citation>
    <scope>NUCLEOTIDE SEQUENCE</scope>
    <source>
        <tissue evidence="4">Leaves</tissue>
    </source>
</reference>
<dbReference type="SUPFAM" id="SSF52172">
    <property type="entry name" value="CheY-like"/>
    <property type="match status" value="1"/>
</dbReference>
<dbReference type="EMBL" id="PSQE01000008">
    <property type="protein sequence ID" value="RHN41315.1"/>
    <property type="molecule type" value="Genomic_DNA"/>
</dbReference>
<dbReference type="eggNOG" id="KOG0519">
    <property type="taxonomic scope" value="Eukaryota"/>
</dbReference>
<reference evidence="7" key="4">
    <citation type="journal article" date="2018" name="Nat. Plants">
        <title>Whole-genome landscape of Medicago truncatula symbiotic genes.</title>
        <authorList>
            <person name="Pecrix Y."/>
            <person name="Staton S.E."/>
            <person name="Sallet E."/>
            <person name="Lelandais-Briere C."/>
            <person name="Moreau S."/>
            <person name="Carrere S."/>
            <person name="Blein T."/>
            <person name="Jardinaud M.F."/>
            <person name="Latrasse D."/>
            <person name="Zouine M."/>
            <person name="Zahm M."/>
            <person name="Kreplak J."/>
            <person name="Mayjonade B."/>
            <person name="Satge C."/>
            <person name="Perez M."/>
            <person name="Cauet S."/>
            <person name="Marande W."/>
            <person name="Chantry-Darmon C."/>
            <person name="Lopez-Roques C."/>
            <person name="Bouchez O."/>
            <person name="Berard A."/>
            <person name="Debelle F."/>
            <person name="Munos S."/>
            <person name="Bendahmane A."/>
            <person name="Berges H."/>
            <person name="Niebel A."/>
            <person name="Buitink J."/>
            <person name="Frugier F."/>
            <person name="Benhamed M."/>
            <person name="Crespi M."/>
            <person name="Gouzy J."/>
            <person name="Gamas P."/>
        </authorList>
    </citation>
    <scope>NUCLEOTIDE SEQUENCE [LARGE SCALE GENOMIC DNA]</scope>
    <source>
        <strain evidence="7">cv. Jemalong A17</strain>
    </source>
</reference>
<organism evidence="3 6">
    <name type="scientific">Medicago truncatula</name>
    <name type="common">Barrel medic</name>
    <name type="synonym">Medicago tribuloides</name>
    <dbReference type="NCBI Taxonomy" id="3880"/>
    <lineage>
        <taxon>Eukaryota</taxon>
        <taxon>Viridiplantae</taxon>
        <taxon>Streptophyta</taxon>
        <taxon>Embryophyta</taxon>
        <taxon>Tracheophyta</taxon>
        <taxon>Spermatophyta</taxon>
        <taxon>Magnoliopsida</taxon>
        <taxon>eudicotyledons</taxon>
        <taxon>Gunneridae</taxon>
        <taxon>Pentapetalae</taxon>
        <taxon>rosids</taxon>
        <taxon>fabids</taxon>
        <taxon>Fabales</taxon>
        <taxon>Fabaceae</taxon>
        <taxon>Papilionoideae</taxon>
        <taxon>50 kb inversion clade</taxon>
        <taxon>NPAAA clade</taxon>
        <taxon>Hologalegina</taxon>
        <taxon>IRL clade</taxon>
        <taxon>Trifolieae</taxon>
        <taxon>Medicago</taxon>
    </lineage>
</organism>
<dbReference type="GO" id="GO:0000160">
    <property type="term" value="P:phosphorelay signal transduction system"/>
    <property type="evidence" value="ECO:0007669"/>
    <property type="project" value="InterPro"/>
</dbReference>
<dbReference type="InterPro" id="IPR011006">
    <property type="entry name" value="CheY-like_superfamily"/>
</dbReference>
<keyword evidence="6" id="KW-1185">Reference proteome</keyword>